<dbReference type="EMBL" id="VCAZ01000206">
    <property type="protein sequence ID" value="TTH08271.1"/>
    <property type="molecule type" value="Genomic_DNA"/>
</dbReference>
<dbReference type="Proteomes" id="UP000319801">
    <property type="component" value="Unassembled WGS sequence"/>
</dbReference>
<proteinExistence type="predicted"/>
<accession>A0A556VB54</accession>
<gene>
    <name evidence="2" type="ORF">Baya_15280</name>
</gene>
<sequence length="93" mass="10156">MCKKSGLWNVGGPSLSRQYGFKSASPPFPKLGHSSHNTPPPCPKETKSTRHLESLNADFECATLDSLINESRGFIGPAQNAQKDILLQKSLLF</sequence>
<evidence type="ECO:0000313" key="3">
    <source>
        <dbReference type="Proteomes" id="UP000319801"/>
    </source>
</evidence>
<evidence type="ECO:0000313" key="2">
    <source>
        <dbReference type="EMBL" id="TTH08271.1"/>
    </source>
</evidence>
<evidence type="ECO:0000256" key="1">
    <source>
        <dbReference type="SAM" id="MobiDB-lite"/>
    </source>
</evidence>
<keyword evidence="3" id="KW-1185">Reference proteome</keyword>
<dbReference type="AlphaFoldDB" id="A0A556VB54"/>
<comment type="caution">
    <text evidence="2">The sequence shown here is derived from an EMBL/GenBank/DDBJ whole genome shotgun (WGS) entry which is preliminary data.</text>
</comment>
<organism evidence="2 3">
    <name type="scientific">Bagarius yarrelli</name>
    <name type="common">Goonch</name>
    <name type="synonym">Bagrus yarrelli</name>
    <dbReference type="NCBI Taxonomy" id="175774"/>
    <lineage>
        <taxon>Eukaryota</taxon>
        <taxon>Metazoa</taxon>
        <taxon>Chordata</taxon>
        <taxon>Craniata</taxon>
        <taxon>Vertebrata</taxon>
        <taxon>Euteleostomi</taxon>
        <taxon>Actinopterygii</taxon>
        <taxon>Neopterygii</taxon>
        <taxon>Teleostei</taxon>
        <taxon>Ostariophysi</taxon>
        <taxon>Siluriformes</taxon>
        <taxon>Sisoridae</taxon>
        <taxon>Sisorinae</taxon>
        <taxon>Bagarius</taxon>
    </lineage>
</organism>
<feature type="region of interest" description="Disordered" evidence="1">
    <location>
        <begin position="21"/>
        <end position="49"/>
    </location>
</feature>
<reference evidence="2 3" key="1">
    <citation type="journal article" date="2019" name="Genome Biol. Evol.">
        <title>Whole-Genome Sequencing of the Giant Devil Catfish, Bagarius yarrelli.</title>
        <authorList>
            <person name="Jiang W."/>
            <person name="Lv Y."/>
            <person name="Cheng L."/>
            <person name="Yang K."/>
            <person name="Chao B."/>
            <person name="Wang X."/>
            <person name="Li Y."/>
            <person name="Pan X."/>
            <person name="You X."/>
            <person name="Zhang Y."/>
            <person name="Yang J."/>
            <person name="Li J."/>
            <person name="Zhang X."/>
            <person name="Liu S."/>
            <person name="Sun C."/>
            <person name="Yang J."/>
            <person name="Shi Q."/>
        </authorList>
    </citation>
    <scope>NUCLEOTIDE SEQUENCE [LARGE SCALE GENOMIC DNA]</scope>
    <source>
        <strain evidence="2">JWS20170419001</strain>
        <tissue evidence="2">Muscle</tissue>
    </source>
</reference>
<name>A0A556VB54_BAGYA</name>
<protein>
    <submittedName>
        <fullName evidence="2">Uncharacterized protein</fullName>
    </submittedName>
</protein>